<name>A0A0C5RLQ5_9BACT</name>
<keyword evidence="1" id="KW-0540">Nuclease</keyword>
<keyword evidence="2" id="KW-0378">Hydrolase</keyword>
<sequence>MNNKKAVVIDGNSLIYRAFHATYKQAEWSVDNNMLPTNAIKLVGIMIFKILNEQKYDYALVALDSKAKTKRAMEYENYKATRKPMDDKLVVQLPYIYELFSLMGLKTIAEPGIEADDFVGSFACLMNKYDIYTDVYSSDKDLLQLVNANTSVCLLKKGVNDILVNTISNFSDFNDGLLPNQITDYKGLVGDLSDNLPGVKGIGAKTALSLILKYKDLETIYEQIDSLAPSTKNKLINSYEQAMMCKKLATIDTKLLVDFKLEDFVLEPYKIDQLDQFFTKLKIQNVANYYKQ</sequence>
<dbReference type="FunFam" id="1.10.150.20:FF:000003">
    <property type="entry name" value="DNA polymerase I"/>
    <property type="match status" value="1"/>
</dbReference>
<comment type="function">
    <text evidence="4">5'-3' exonuclease acting preferentially on double-stranded DNA.</text>
</comment>
<dbReference type="GO" id="GO:0003677">
    <property type="term" value="F:DNA binding"/>
    <property type="evidence" value="ECO:0007669"/>
    <property type="project" value="UniProtKB-KW"/>
</dbReference>
<dbReference type="InterPro" id="IPR029060">
    <property type="entry name" value="PIN-like_dom_sf"/>
</dbReference>
<dbReference type="PATRIC" id="fig|42094.4.peg.376"/>
<dbReference type="RefSeq" id="WP_208895271.1">
    <property type="nucleotide sequence ID" value="NZ_CP009770.1"/>
</dbReference>
<protein>
    <recommendedName>
        <fullName evidence="5">5'-3' exonuclease</fullName>
    </recommendedName>
</protein>
<dbReference type="EMBL" id="CP009770">
    <property type="protein sequence ID" value="AJQ45352.1"/>
    <property type="molecule type" value="Genomic_DNA"/>
</dbReference>
<gene>
    <name evidence="7" type="ORF">JM47_01940</name>
</gene>
<dbReference type="HOGENOM" id="CLU_004675_1_5_14"/>
<dbReference type="Pfam" id="PF01367">
    <property type="entry name" value="5_3_exonuc"/>
    <property type="match status" value="1"/>
</dbReference>
<dbReference type="GO" id="GO:0033567">
    <property type="term" value="P:DNA replication, Okazaki fragment processing"/>
    <property type="evidence" value="ECO:0007669"/>
    <property type="project" value="InterPro"/>
</dbReference>
<dbReference type="CDD" id="cd09898">
    <property type="entry name" value="H3TH_53EXO"/>
    <property type="match status" value="1"/>
</dbReference>
<dbReference type="PANTHER" id="PTHR42646:SF2">
    <property type="entry name" value="5'-3' EXONUCLEASE FAMILY PROTEIN"/>
    <property type="match status" value="1"/>
</dbReference>
<dbReference type="KEGG" id="ude:JM47_01940"/>
<dbReference type="InterPro" id="IPR038969">
    <property type="entry name" value="FEN"/>
</dbReference>
<dbReference type="SMART" id="SM00475">
    <property type="entry name" value="53EXOc"/>
    <property type="match status" value="1"/>
</dbReference>
<evidence type="ECO:0000256" key="4">
    <source>
        <dbReference type="ARBA" id="ARBA00049957"/>
    </source>
</evidence>
<dbReference type="SUPFAM" id="SSF88723">
    <property type="entry name" value="PIN domain-like"/>
    <property type="match status" value="1"/>
</dbReference>
<evidence type="ECO:0000313" key="7">
    <source>
        <dbReference type="EMBL" id="AJQ45352.1"/>
    </source>
</evidence>
<keyword evidence="7" id="KW-0269">Exonuclease</keyword>
<dbReference type="InterPro" id="IPR020046">
    <property type="entry name" value="5-3_exonucl_a-hlix_arch_N"/>
</dbReference>
<keyword evidence="3" id="KW-0238">DNA-binding</keyword>
<evidence type="ECO:0000313" key="8">
    <source>
        <dbReference type="Proteomes" id="UP000032261"/>
    </source>
</evidence>
<dbReference type="InterPro" id="IPR020045">
    <property type="entry name" value="DNA_polI_H3TH"/>
</dbReference>
<reference evidence="7 8" key="1">
    <citation type="journal article" date="2015" name="Genome Announc.">
        <title>Genome Sequence of Ureaplasma diversum Strain ATCC 49782.</title>
        <authorList>
            <person name="Marques L.M."/>
            <person name="Guimaraes A.M."/>
            <person name="Martins H.B."/>
            <person name="Rezende I.S."/>
            <person name="Barbosa M.S."/>
            <person name="Campos G.B."/>
            <person name="do Nascimento N.C."/>
            <person name="Dos Santos A.P."/>
            <person name="Amorim A.T."/>
            <person name="Santos V.M."/>
            <person name="Messick J.B."/>
            <person name="Timenetsky J."/>
        </authorList>
    </citation>
    <scope>NUCLEOTIDE SEQUENCE [LARGE SCALE GENOMIC DNA]</scope>
    <source>
        <strain evidence="7 8">ATCC 49782</strain>
    </source>
</reference>
<dbReference type="Gene3D" id="3.40.50.1010">
    <property type="entry name" value="5'-nuclease"/>
    <property type="match status" value="1"/>
</dbReference>
<accession>A0A0C5RLQ5</accession>
<dbReference type="STRING" id="42094.JM47_01940"/>
<proteinExistence type="predicted"/>
<evidence type="ECO:0000256" key="3">
    <source>
        <dbReference type="ARBA" id="ARBA00023125"/>
    </source>
</evidence>
<dbReference type="AlphaFoldDB" id="A0A0C5RLQ5"/>
<dbReference type="SUPFAM" id="SSF47807">
    <property type="entry name" value="5' to 3' exonuclease, C-terminal subdomain"/>
    <property type="match status" value="1"/>
</dbReference>
<evidence type="ECO:0000256" key="5">
    <source>
        <dbReference type="ARBA" id="ARBA00050026"/>
    </source>
</evidence>
<dbReference type="GO" id="GO:0008409">
    <property type="term" value="F:5'-3' exonuclease activity"/>
    <property type="evidence" value="ECO:0007669"/>
    <property type="project" value="InterPro"/>
</dbReference>
<dbReference type="GO" id="GO:0017108">
    <property type="term" value="F:5'-flap endonuclease activity"/>
    <property type="evidence" value="ECO:0007669"/>
    <property type="project" value="InterPro"/>
</dbReference>
<evidence type="ECO:0000256" key="2">
    <source>
        <dbReference type="ARBA" id="ARBA00022801"/>
    </source>
</evidence>
<dbReference type="Pfam" id="PF02739">
    <property type="entry name" value="5_3_exonuc_N"/>
    <property type="match status" value="1"/>
</dbReference>
<dbReference type="InterPro" id="IPR002421">
    <property type="entry name" value="5-3_exonuclease"/>
</dbReference>
<dbReference type="InterPro" id="IPR008918">
    <property type="entry name" value="HhH2"/>
</dbReference>
<evidence type="ECO:0000259" key="6">
    <source>
        <dbReference type="SMART" id="SM00475"/>
    </source>
</evidence>
<dbReference type="Gene3D" id="1.10.150.20">
    <property type="entry name" value="5' to 3' exonuclease, C-terminal subdomain"/>
    <property type="match status" value="1"/>
</dbReference>
<dbReference type="Proteomes" id="UP000032261">
    <property type="component" value="Chromosome"/>
</dbReference>
<dbReference type="InterPro" id="IPR036279">
    <property type="entry name" value="5-3_exonuclease_C_sf"/>
</dbReference>
<dbReference type="SMART" id="SM00279">
    <property type="entry name" value="HhH2"/>
    <property type="match status" value="1"/>
</dbReference>
<dbReference type="CDD" id="cd09859">
    <property type="entry name" value="PIN_53EXO"/>
    <property type="match status" value="1"/>
</dbReference>
<feature type="domain" description="5'-3' exonuclease" evidence="6">
    <location>
        <begin position="4"/>
        <end position="267"/>
    </location>
</feature>
<evidence type="ECO:0000256" key="1">
    <source>
        <dbReference type="ARBA" id="ARBA00022722"/>
    </source>
</evidence>
<dbReference type="NCBIfam" id="NF011547">
    <property type="entry name" value="PRK14976.1-4"/>
    <property type="match status" value="1"/>
</dbReference>
<dbReference type="PANTHER" id="PTHR42646">
    <property type="entry name" value="FLAP ENDONUCLEASE XNI"/>
    <property type="match status" value="1"/>
</dbReference>
<organism evidence="7 8">
    <name type="scientific">Ureaplasma diversum</name>
    <dbReference type="NCBI Taxonomy" id="42094"/>
    <lineage>
        <taxon>Bacteria</taxon>
        <taxon>Bacillati</taxon>
        <taxon>Mycoplasmatota</taxon>
        <taxon>Mycoplasmoidales</taxon>
        <taxon>Mycoplasmoidaceae</taxon>
        <taxon>Ureaplasma</taxon>
    </lineage>
</organism>